<gene>
    <name evidence="1" type="ORF">HMPREF9623_01747</name>
</gene>
<dbReference type="EMBL" id="AGEL01000014">
    <property type="protein sequence ID" value="EHO15836.1"/>
    <property type="molecule type" value="Genomic_DNA"/>
</dbReference>
<dbReference type="PROSITE" id="PS51257">
    <property type="entry name" value="PROKAR_LIPOPROTEIN"/>
    <property type="match status" value="1"/>
</dbReference>
<evidence type="ECO:0008006" key="3">
    <source>
        <dbReference type="Google" id="ProtNLM"/>
    </source>
</evidence>
<name>A0AA36Y3P2_9FIRM</name>
<evidence type="ECO:0000313" key="1">
    <source>
        <dbReference type="EMBL" id="EHO15836.1"/>
    </source>
</evidence>
<dbReference type="AlphaFoldDB" id="A0AA36Y3P2"/>
<dbReference type="InterPro" id="IPR021457">
    <property type="entry name" value="DUF3108"/>
</dbReference>
<dbReference type="Pfam" id="PF11306">
    <property type="entry name" value="DUF3108"/>
    <property type="match status" value="1"/>
</dbReference>
<proteinExistence type="predicted"/>
<accession>A0AA36Y3P2</accession>
<evidence type="ECO:0000313" key="2">
    <source>
        <dbReference type="Proteomes" id="UP000018466"/>
    </source>
</evidence>
<dbReference type="GeneID" id="86941471"/>
<dbReference type="RefSeq" id="WP_009533566.1">
    <property type="nucleotide sequence ID" value="NZ_JH590864.1"/>
</dbReference>
<comment type="caution">
    <text evidence="1">The sequence shown here is derived from an EMBL/GenBank/DDBJ whole genome shotgun (WGS) entry which is preliminary data.</text>
</comment>
<dbReference type="Gene3D" id="2.40.360.20">
    <property type="match status" value="1"/>
</dbReference>
<sequence>MNKNFFEYVAVFTLCCTLLLSGCAVQNLQTKQSDPNAEALPVIETIPWAAHQTASYVIYNSKGNEYGTAEIDITVDLTAQTCDIQKTKSYEDETVIKSGVTIAMDTLMPLSSYYNKAAPYEKFEVSTKYSDRWEVETNGAKSSNQTVSLPAAYYDNESLMVILGAVFYENGKTYKLNDTIPLTASISMLKIKYEGTETISVPYGEAECFKVSFGETTLWFSTETRILYQYQDGGSGGIVFKLAGYTAG</sequence>
<protein>
    <recommendedName>
        <fullName evidence="3">Lipoprotein</fullName>
    </recommendedName>
</protein>
<reference evidence="1 2" key="1">
    <citation type="submission" date="2011-10" db="EMBL/GenBank/DDBJ databases">
        <title>The Genome Sequence of Lachnospiraceae bacterium ACC2.</title>
        <authorList>
            <consortium name="The Broad Institute Genome Sequencing Platform"/>
            <person name="Earl A."/>
            <person name="Ward D."/>
            <person name="Feldgarden M."/>
            <person name="Gevers D."/>
            <person name="Sizova M."/>
            <person name="Hazen A."/>
            <person name="Epstein S."/>
            <person name="Young S.K."/>
            <person name="Zeng Q."/>
            <person name="Gargeya S."/>
            <person name="Fitzgerald M."/>
            <person name="Haas B."/>
            <person name="Abouelleil A."/>
            <person name="Alvarado L."/>
            <person name="Arachchi H.M."/>
            <person name="Berlin A."/>
            <person name="Brown A."/>
            <person name="Chapman S.B."/>
            <person name="Chen Z."/>
            <person name="Dunbar C."/>
            <person name="Freedman E."/>
            <person name="Gearin G."/>
            <person name="Goldberg J."/>
            <person name="Griggs A."/>
            <person name="Gujja S."/>
            <person name="Heiman D."/>
            <person name="Howarth C."/>
            <person name="Larson L."/>
            <person name="Lui A."/>
            <person name="MacDonald P.J.P."/>
            <person name="Montmayeur A."/>
            <person name="Murphy C."/>
            <person name="Neiman D."/>
            <person name="Pearson M."/>
            <person name="Priest M."/>
            <person name="Roberts A."/>
            <person name="Saif S."/>
            <person name="Shea T."/>
            <person name="Shenoy N."/>
            <person name="Sisk P."/>
            <person name="Stolte C."/>
            <person name="Sykes S."/>
            <person name="Wortman J."/>
            <person name="Nusbaum C."/>
            <person name="Birren B."/>
        </authorList>
    </citation>
    <scope>NUCLEOTIDE SEQUENCE [LARGE SCALE GENOMIC DNA]</scope>
    <source>
        <strain evidence="1 2">ACC2</strain>
    </source>
</reference>
<organism evidence="1 2">
    <name type="scientific">Stomatobaculum longum</name>
    <dbReference type="NCBI Taxonomy" id="796942"/>
    <lineage>
        <taxon>Bacteria</taxon>
        <taxon>Bacillati</taxon>
        <taxon>Bacillota</taxon>
        <taxon>Clostridia</taxon>
        <taxon>Lachnospirales</taxon>
        <taxon>Lachnospiraceae</taxon>
        <taxon>Stomatobaculum</taxon>
    </lineage>
</organism>
<keyword evidence="2" id="KW-1185">Reference proteome</keyword>
<dbReference type="Proteomes" id="UP000018466">
    <property type="component" value="Unassembled WGS sequence"/>
</dbReference>